<evidence type="ECO:0000313" key="2">
    <source>
        <dbReference type="Proteomes" id="UP001498398"/>
    </source>
</evidence>
<dbReference type="Proteomes" id="UP001498398">
    <property type="component" value="Unassembled WGS sequence"/>
</dbReference>
<dbReference type="EMBL" id="JBANRG010000001">
    <property type="protein sequence ID" value="KAK7472233.1"/>
    <property type="molecule type" value="Genomic_DNA"/>
</dbReference>
<sequence>MSSKLTEKAFANAKLEMGNTSVANNISDAGGYAPSNWPPGLQTVISAIERIEDEVQSKGTMTEPVAKLMLMLKEVAGFAQSEISRVHKNEIEEGKATRLPIKWNADFEGHWENLLE</sequence>
<accession>A0ABR1K9A2</accession>
<organism evidence="1 2">
    <name type="scientific">Marasmiellus scandens</name>
    <dbReference type="NCBI Taxonomy" id="2682957"/>
    <lineage>
        <taxon>Eukaryota</taxon>
        <taxon>Fungi</taxon>
        <taxon>Dikarya</taxon>
        <taxon>Basidiomycota</taxon>
        <taxon>Agaricomycotina</taxon>
        <taxon>Agaricomycetes</taxon>
        <taxon>Agaricomycetidae</taxon>
        <taxon>Agaricales</taxon>
        <taxon>Marasmiineae</taxon>
        <taxon>Omphalotaceae</taxon>
        <taxon>Marasmiellus</taxon>
    </lineage>
</organism>
<keyword evidence="2" id="KW-1185">Reference proteome</keyword>
<protein>
    <submittedName>
        <fullName evidence="1">Uncharacterized protein</fullName>
    </submittedName>
</protein>
<proteinExistence type="predicted"/>
<name>A0ABR1K9A2_9AGAR</name>
<comment type="caution">
    <text evidence="1">The sequence shown here is derived from an EMBL/GenBank/DDBJ whole genome shotgun (WGS) entry which is preliminary data.</text>
</comment>
<evidence type="ECO:0000313" key="1">
    <source>
        <dbReference type="EMBL" id="KAK7472233.1"/>
    </source>
</evidence>
<gene>
    <name evidence="1" type="ORF">VKT23_000354</name>
</gene>
<reference evidence="1 2" key="1">
    <citation type="submission" date="2024-01" db="EMBL/GenBank/DDBJ databases">
        <title>A draft genome for the cacao thread blight pathogen Marasmiellus scandens.</title>
        <authorList>
            <person name="Baruah I.K."/>
            <person name="Leung J."/>
            <person name="Bukari Y."/>
            <person name="Amoako-Attah I."/>
            <person name="Meinhardt L.W."/>
            <person name="Bailey B.A."/>
            <person name="Cohen S.P."/>
        </authorList>
    </citation>
    <scope>NUCLEOTIDE SEQUENCE [LARGE SCALE GENOMIC DNA]</scope>
    <source>
        <strain evidence="1 2">GH-19</strain>
    </source>
</reference>